<dbReference type="CDD" id="cd00293">
    <property type="entry name" value="USP-like"/>
    <property type="match status" value="1"/>
</dbReference>
<dbReference type="InterPro" id="IPR006016">
    <property type="entry name" value="UspA"/>
</dbReference>
<comment type="similarity">
    <text evidence="1">Belongs to the universal stress protein A family.</text>
</comment>
<feature type="domain" description="UspA" evidence="2">
    <location>
        <begin position="2"/>
        <end position="127"/>
    </location>
</feature>
<reference evidence="4" key="1">
    <citation type="journal article" date="2019" name="Int. J. Syst. Evol. Microbiol.">
        <title>The Global Catalogue of Microorganisms (GCM) 10K type strain sequencing project: providing services to taxonomists for standard genome sequencing and annotation.</title>
        <authorList>
            <consortium name="The Broad Institute Genomics Platform"/>
            <consortium name="The Broad Institute Genome Sequencing Center for Infectious Disease"/>
            <person name="Wu L."/>
            <person name="Ma J."/>
        </authorList>
    </citation>
    <scope>NUCLEOTIDE SEQUENCE [LARGE SCALE GENOMIC DNA]</scope>
    <source>
        <strain evidence="4">JCM 4565</strain>
    </source>
</reference>
<sequence length="165" mass="17917">MLRRALDEARRYGAELHAVIAYRVPEGSATGPCLLGGPGAMDEERRTAALTLHQTCLTALGDSFGGVDFTAVVALGRPDTVLVDHADRQDDILVIGTGSAGLRPHLFGGSVARDCVRHARCPVLLVPPSELAREYRKGLRRWNGWVRRQADEIACAAVRHDISRL</sequence>
<gene>
    <name evidence="3" type="ORF">GCM10010319_26900</name>
</gene>
<protein>
    <recommendedName>
        <fullName evidence="2">UspA domain-containing protein</fullName>
    </recommendedName>
</protein>
<name>A0ABP3GLE2_9ACTN</name>
<dbReference type="PRINTS" id="PR01438">
    <property type="entry name" value="UNVRSLSTRESS"/>
</dbReference>
<evidence type="ECO:0000313" key="3">
    <source>
        <dbReference type="EMBL" id="GAA0348834.1"/>
    </source>
</evidence>
<evidence type="ECO:0000259" key="2">
    <source>
        <dbReference type="Pfam" id="PF00582"/>
    </source>
</evidence>
<evidence type="ECO:0000313" key="4">
    <source>
        <dbReference type="Proteomes" id="UP001500063"/>
    </source>
</evidence>
<proteinExistence type="inferred from homology"/>
<dbReference type="Proteomes" id="UP001500063">
    <property type="component" value="Unassembled WGS sequence"/>
</dbReference>
<keyword evidence="4" id="KW-1185">Reference proteome</keyword>
<comment type="caution">
    <text evidence="3">The sequence shown here is derived from an EMBL/GenBank/DDBJ whole genome shotgun (WGS) entry which is preliminary data.</text>
</comment>
<dbReference type="InterPro" id="IPR006015">
    <property type="entry name" value="Universal_stress_UspA"/>
</dbReference>
<accession>A0ABP3GLE2</accession>
<dbReference type="Pfam" id="PF00582">
    <property type="entry name" value="Usp"/>
    <property type="match status" value="1"/>
</dbReference>
<dbReference type="SUPFAM" id="SSF52402">
    <property type="entry name" value="Adenine nucleotide alpha hydrolases-like"/>
    <property type="match status" value="1"/>
</dbReference>
<dbReference type="EMBL" id="BAAABW010000015">
    <property type="protein sequence ID" value="GAA0348834.1"/>
    <property type="molecule type" value="Genomic_DNA"/>
</dbReference>
<organism evidence="3 4">
    <name type="scientific">Streptomyces blastmyceticus</name>
    <dbReference type="NCBI Taxonomy" id="68180"/>
    <lineage>
        <taxon>Bacteria</taxon>
        <taxon>Bacillati</taxon>
        <taxon>Actinomycetota</taxon>
        <taxon>Actinomycetes</taxon>
        <taxon>Kitasatosporales</taxon>
        <taxon>Streptomycetaceae</taxon>
        <taxon>Streptomyces</taxon>
    </lineage>
</organism>
<evidence type="ECO:0000256" key="1">
    <source>
        <dbReference type="ARBA" id="ARBA00008791"/>
    </source>
</evidence>
<dbReference type="Gene3D" id="3.40.50.12370">
    <property type="match status" value="1"/>
</dbReference>